<comment type="caution">
    <text evidence="1">The sequence shown here is derived from an EMBL/GenBank/DDBJ whole genome shotgun (WGS) entry which is preliminary data.</text>
</comment>
<accession>A0ABW0LHD0</accession>
<name>A0ABW0LHD0_9BACI</name>
<gene>
    <name evidence="1" type="ORF">ACFPM4_08310</name>
</gene>
<dbReference type="RefSeq" id="WP_382350052.1">
    <property type="nucleotide sequence ID" value="NZ_JBHSMC010000011.1"/>
</dbReference>
<dbReference type="Pfam" id="PF17326">
    <property type="entry name" value="DUF5365"/>
    <property type="match status" value="1"/>
</dbReference>
<dbReference type="InterPro" id="IPR020355">
    <property type="entry name" value="Uncharacterised_YhcU"/>
</dbReference>
<dbReference type="Proteomes" id="UP001596147">
    <property type="component" value="Unassembled WGS sequence"/>
</dbReference>
<keyword evidence="2" id="KW-1185">Reference proteome</keyword>
<evidence type="ECO:0000313" key="2">
    <source>
        <dbReference type="Proteomes" id="UP001596147"/>
    </source>
</evidence>
<reference evidence="2" key="1">
    <citation type="journal article" date="2019" name="Int. J. Syst. Evol. Microbiol.">
        <title>The Global Catalogue of Microorganisms (GCM) 10K type strain sequencing project: providing services to taxonomists for standard genome sequencing and annotation.</title>
        <authorList>
            <consortium name="The Broad Institute Genomics Platform"/>
            <consortium name="The Broad Institute Genome Sequencing Center for Infectious Disease"/>
            <person name="Wu L."/>
            <person name="Ma J."/>
        </authorList>
    </citation>
    <scope>NUCLEOTIDE SEQUENCE [LARGE SCALE GENOMIC DNA]</scope>
    <source>
        <strain evidence="2">CGMCC 1.12237</strain>
    </source>
</reference>
<evidence type="ECO:0000313" key="1">
    <source>
        <dbReference type="EMBL" id="MFC5464755.1"/>
    </source>
</evidence>
<proteinExistence type="predicted"/>
<protein>
    <submittedName>
        <fullName evidence="1">DUF5365 family protein</fullName>
    </submittedName>
</protein>
<dbReference type="EMBL" id="JBHSMC010000011">
    <property type="protein sequence ID" value="MFC5464755.1"/>
    <property type="molecule type" value="Genomic_DNA"/>
</dbReference>
<sequence length="136" mass="15802">MKVVCASTEEQELKLQELVSYMYSSVFPRYFCDREISEYDAMKILHLPEEKDNRLFTLDTAFQAISSLQVIIAILEILPHQKQDKQEEQLFNKNVKMLEQTGLSFPFNFANFTCKNISDADAICSMYAEPMNEILI</sequence>
<organism evidence="1 2">
    <name type="scientific">Lederbergia graminis</name>
    <dbReference type="NCBI Taxonomy" id="735518"/>
    <lineage>
        <taxon>Bacteria</taxon>
        <taxon>Bacillati</taxon>
        <taxon>Bacillota</taxon>
        <taxon>Bacilli</taxon>
        <taxon>Bacillales</taxon>
        <taxon>Bacillaceae</taxon>
        <taxon>Lederbergia</taxon>
    </lineage>
</organism>